<feature type="compositionally biased region" description="Basic and acidic residues" evidence="1">
    <location>
        <begin position="36"/>
        <end position="52"/>
    </location>
</feature>
<organism evidence="2 3">
    <name type="scientific">Trema orientale</name>
    <name type="common">Charcoal tree</name>
    <name type="synonym">Celtis orientalis</name>
    <dbReference type="NCBI Taxonomy" id="63057"/>
    <lineage>
        <taxon>Eukaryota</taxon>
        <taxon>Viridiplantae</taxon>
        <taxon>Streptophyta</taxon>
        <taxon>Embryophyta</taxon>
        <taxon>Tracheophyta</taxon>
        <taxon>Spermatophyta</taxon>
        <taxon>Magnoliopsida</taxon>
        <taxon>eudicotyledons</taxon>
        <taxon>Gunneridae</taxon>
        <taxon>Pentapetalae</taxon>
        <taxon>rosids</taxon>
        <taxon>fabids</taxon>
        <taxon>Rosales</taxon>
        <taxon>Cannabaceae</taxon>
        <taxon>Trema</taxon>
    </lineage>
</organism>
<keyword evidence="3" id="KW-1185">Reference proteome</keyword>
<comment type="caution">
    <text evidence="2">The sequence shown here is derived from an EMBL/GenBank/DDBJ whole genome shotgun (WGS) entry which is preliminary data.</text>
</comment>
<gene>
    <name evidence="2" type="ORF">TorRG33x02_269650</name>
</gene>
<reference evidence="3" key="1">
    <citation type="submission" date="2016-06" db="EMBL/GenBank/DDBJ databases">
        <title>Parallel loss of symbiosis genes in relatives of nitrogen-fixing non-legume Parasponia.</title>
        <authorList>
            <person name="Van Velzen R."/>
            <person name="Holmer R."/>
            <person name="Bu F."/>
            <person name="Rutten L."/>
            <person name="Van Zeijl A."/>
            <person name="Liu W."/>
            <person name="Santuari L."/>
            <person name="Cao Q."/>
            <person name="Sharma T."/>
            <person name="Shen D."/>
            <person name="Roswanjaya Y."/>
            <person name="Wardhani T."/>
            <person name="Kalhor M.S."/>
            <person name="Jansen J."/>
            <person name="Van den Hoogen J."/>
            <person name="Gungor B."/>
            <person name="Hartog M."/>
            <person name="Hontelez J."/>
            <person name="Verver J."/>
            <person name="Yang W.-C."/>
            <person name="Schijlen E."/>
            <person name="Repin R."/>
            <person name="Schilthuizen M."/>
            <person name="Schranz E."/>
            <person name="Heidstra R."/>
            <person name="Miyata K."/>
            <person name="Fedorova E."/>
            <person name="Kohlen W."/>
            <person name="Bisseling T."/>
            <person name="Smit S."/>
            <person name="Geurts R."/>
        </authorList>
    </citation>
    <scope>NUCLEOTIDE SEQUENCE [LARGE SCALE GENOMIC DNA]</scope>
    <source>
        <strain evidence="3">cv. RG33-2</strain>
    </source>
</reference>
<dbReference type="Proteomes" id="UP000237000">
    <property type="component" value="Unassembled WGS sequence"/>
</dbReference>
<dbReference type="PANTHER" id="PTHR33132:SF144">
    <property type="entry name" value="SERINE-RICH PROTEIN-LIKE PROTEIN"/>
    <property type="match status" value="1"/>
</dbReference>
<dbReference type="EMBL" id="JXTC01000316">
    <property type="protein sequence ID" value="PON65966.1"/>
    <property type="molecule type" value="Genomic_DNA"/>
</dbReference>
<feature type="region of interest" description="Disordered" evidence="1">
    <location>
        <begin position="25"/>
        <end position="63"/>
    </location>
</feature>
<name>A0A2P5CY58_TREOI</name>
<evidence type="ECO:0000313" key="3">
    <source>
        <dbReference type="Proteomes" id="UP000237000"/>
    </source>
</evidence>
<dbReference type="InParanoid" id="A0A2P5CY58"/>
<dbReference type="AlphaFoldDB" id="A0A2P5CY58"/>
<dbReference type="OrthoDB" id="1924025at2759"/>
<sequence>MPAETENTILKNNDSMAFSLWLNKTRKTTSGEEDEVTKKVTEKENNPSEKKNVAQGKAGPNSRKACICSPTSHAGSFRCHHHRTSAGFSCREKKMMTNNNCNNKSFMNSKNVRTIGDGQPRLSRFGRAACENRPLTKASSKPEEVK</sequence>
<dbReference type="PANTHER" id="PTHR33132">
    <property type="entry name" value="OSJNBB0118P14.9 PROTEIN"/>
    <property type="match status" value="1"/>
</dbReference>
<accession>A0A2P5CY58</accession>
<evidence type="ECO:0000313" key="2">
    <source>
        <dbReference type="EMBL" id="PON65966.1"/>
    </source>
</evidence>
<protein>
    <submittedName>
        <fullName evidence="2">Uncharacterized protein</fullName>
    </submittedName>
</protein>
<evidence type="ECO:0000256" key="1">
    <source>
        <dbReference type="SAM" id="MobiDB-lite"/>
    </source>
</evidence>
<proteinExistence type="predicted"/>